<dbReference type="InterPro" id="IPR004104">
    <property type="entry name" value="Gfo/Idh/MocA-like_OxRdtase_C"/>
</dbReference>
<dbReference type="EMBL" id="JAGGKV010000003">
    <property type="protein sequence ID" value="MBP1962289.1"/>
    <property type="molecule type" value="Genomic_DNA"/>
</dbReference>
<dbReference type="PANTHER" id="PTHR43818">
    <property type="entry name" value="BCDNA.GH03377"/>
    <property type="match status" value="1"/>
</dbReference>
<dbReference type="Proteomes" id="UP001519344">
    <property type="component" value="Unassembled WGS sequence"/>
</dbReference>
<keyword evidence="2" id="KW-0560">Oxidoreductase</keyword>
<dbReference type="Pfam" id="PF01408">
    <property type="entry name" value="GFO_IDH_MocA"/>
    <property type="match status" value="1"/>
</dbReference>
<comment type="similarity">
    <text evidence="1">Belongs to the Gfo/Idh/MocA family.</text>
</comment>
<evidence type="ECO:0000256" key="1">
    <source>
        <dbReference type="ARBA" id="ARBA00010928"/>
    </source>
</evidence>
<dbReference type="SUPFAM" id="SSF51735">
    <property type="entry name" value="NAD(P)-binding Rossmann-fold domains"/>
    <property type="match status" value="1"/>
</dbReference>
<evidence type="ECO:0000259" key="3">
    <source>
        <dbReference type="Pfam" id="PF01408"/>
    </source>
</evidence>
<evidence type="ECO:0000313" key="5">
    <source>
        <dbReference type="EMBL" id="MBP1962289.1"/>
    </source>
</evidence>
<name>A0ABS4HWG3_9BACL</name>
<dbReference type="SUPFAM" id="SSF55347">
    <property type="entry name" value="Glyceraldehyde-3-phosphate dehydrogenase-like, C-terminal domain"/>
    <property type="match status" value="1"/>
</dbReference>
<feature type="domain" description="Gfo/Idh/MocA-like oxidoreductase N-terminal" evidence="3">
    <location>
        <begin position="8"/>
        <end position="128"/>
    </location>
</feature>
<dbReference type="Pfam" id="PF02894">
    <property type="entry name" value="GFO_IDH_MocA_C"/>
    <property type="match status" value="1"/>
</dbReference>
<organism evidence="5 6">
    <name type="scientific">Paenibacillus aceris</name>
    <dbReference type="NCBI Taxonomy" id="869555"/>
    <lineage>
        <taxon>Bacteria</taxon>
        <taxon>Bacillati</taxon>
        <taxon>Bacillota</taxon>
        <taxon>Bacilli</taxon>
        <taxon>Bacillales</taxon>
        <taxon>Paenibacillaceae</taxon>
        <taxon>Paenibacillus</taxon>
    </lineage>
</organism>
<evidence type="ECO:0000256" key="2">
    <source>
        <dbReference type="ARBA" id="ARBA00023002"/>
    </source>
</evidence>
<keyword evidence="6" id="KW-1185">Reference proteome</keyword>
<evidence type="ECO:0000313" key="6">
    <source>
        <dbReference type="Proteomes" id="UP001519344"/>
    </source>
</evidence>
<dbReference type="InterPro" id="IPR050463">
    <property type="entry name" value="Gfo/Idh/MocA_oxidrdct_glycsds"/>
</dbReference>
<dbReference type="PANTHER" id="PTHR43818:SF11">
    <property type="entry name" value="BCDNA.GH03377"/>
    <property type="match status" value="1"/>
</dbReference>
<comment type="caution">
    <text evidence="5">The sequence shown here is derived from an EMBL/GenBank/DDBJ whole genome shotgun (WGS) entry which is preliminary data.</text>
</comment>
<dbReference type="Gene3D" id="3.30.360.10">
    <property type="entry name" value="Dihydrodipicolinate Reductase, domain 2"/>
    <property type="match status" value="1"/>
</dbReference>
<gene>
    <name evidence="5" type="ORF">J2Z65_001488</name>
</gene>
<accession>A0ABS4HWG3</accession>
<dbReference type="InterPro" id="IPR036291">
    <property type="entry name" value="NAD(P)-bd_dom_sf"/>
</dbReference>
<evidence type="ECO:0000259" key="4">
    <source>
        <dbReference type="Pfam" id="PF02894"/>
    </source>
</evidence>
<protein>
    <submittedName>
        <fullName evidence="5">Dehydrogenase</fullName>
    </submittedName>
</protein>
<dbReference type="InterPro" id="IPR000683">
    <property type="entry name" value="Gfo/Idh/MocA-like_OxRdtase_N"/>
</dbReference>
<dbReference type="Gene3D" id="3.40.50.720">
    <property type="entry name" value="NAD(P)-binding Rossmann-like Domain"/>
    <property type="match status" value="1"/>
</dbReference>
<sequence length="387" mass="43003">MDEMKGQVRIGIIGASGRGGIAAYWHKPEGRSVVVGVADIVPDKLETFKQKINPDAFVTLDYRELLQRGDIDAIAVTSPDYCHEEHAIAALEAGKHVFCEKPLAITTEGCDRILEAWKKSGKHLMVGFNMRYMNMFRTMKEIVDSGVIGEIKAVWVRHFVGWGGYFYYHDWHANSKNSTGLLLQKGSHDIDMIHWITGRYATKVSAFGGLDFYGGDKPDDLTCPNCAEKDTCTEYSGKHLNQCAFRKEVDVEDNNVVIMELEGGIKASYLQCHFTPDYHRNYTFIGTEGRLENSEPDNKVFVYTRRSNTERELANRVYEIKEAEGTHGGADPIICQDFVDMILTGKRPVASPQAGRMSVAVGCAATKSLRSGGGVVQVTPVPDFASE</sequence>
<reference evidence="5 6" key="1">
    <citation type="submission" date="2021-03" db="EMBL/GenBank/DDBJ databases">
        <title>Genomic Encyclopedia of Type Strains, Phase IV (KMG-IV): sequencing the most valuable type-strain genomes for metagenomic binning, comparative biology and taxonomic classification.</title>
        <authorList>
            <person name="Goeker M."/>
        </authorList>
    </citation>
    <scope>NUCLEOTIDE SEQUENCE [LARGE SCALE GENOMIC DNA]</scope>
    <source>
        <strain evidence="5 6">DSM 24950</strain>
    </source>
</reference>
<feature type="domain" description="Gfo/Idh/MocA-like oxidoreductase C-terminal" evidence="4">
    <location>
        <begin position="140"/>
        <end position="375"/>
    </location>
</feature>
<proteinExistence type="inferred from homology"/>